<dbReference type="SUPFAM" id="SSF47413">
    <property type="entry name" value="lambda repressor-like DNA-binding domains"/>
    <property type="match status" value="1"/>
</dbReference>
<dbReference type="Gene3D" id="1.10.260.40">
    <property type="entry name" value="lambda repressor-like DNA-binding domains"/>
    <property type="match status" value="1"/>
</dbReference>
<proteinExistence type="predicted"/>
<gene>
    <name evidence="3" type="ORF">D7223_30995</name>
</gene>
<dbReference type="GO" id="GO:0003700">
    <property type="term" value="F:DNA-binding transcription factor activity"/>
    <property type="evidence" value="ECO:0007669"/>
    <property type="project" value="TreeGrafter"/>
</dbReference>
<dbReference type="EMBL" id="RBAK01000021">
    <property type="protein sequence ID" value="RKN38434.1"/>
    <property type="molecule type" value="Genomic_DNA"/>
</dbReference>
<dbReference type="OrthoDB" id="3420984at2"/>
<dbReference type="PROSITE" id="PS50943">
    <property type="entry name" value="HTH_CROC1"/>
    <property type="match status" value="1"/>
</dbReference>
<dbReference type="InterPro" id="IPR050807">
    <property type="entry name" value="TransReg_Diox_bact_type"/>
</dbReference>
<dbReference type="InterPro" id="IPR010982">
    <property type="entry name" value="Lambda_DNA-bd_dom_sf"/>
</dbReference>
<dbReference type="RefSeq" id="WP_120733002.1">
    <property type="nucleotide sequence ID" value="NZ_RBAK01000021.1"/>
</dbReference>
<dbReference type="GO" id="GO:0005829">
    <property type="term" value="C:cytosol"/>
    <property type="evidence" value="ECO:0007669"/>
    <property type="project" value="TreeGrafter"/>
</dbReference>
<dbReference type="InterPro" id="IPR001387">
    <property type="entry name" value="Cro/C1-type_HTH"/>
</dbReference>
<dbReference type="SMART" id="SM00530">
    <property type="entry name" value="HTH_XRE"/>
    <property type="match status" value="1"/>
</dbReference>
<dbReference type="AlphaFoldDB" id="A0A3A9YSF7"/>
<dbReference type="PANTHER" id="PTHR46797">
    <property type="entry name" value="HTH-TYPE TRANSCRIPTIONAL REGULATOR"/>
    <property type="match status" value="1"/>
</dbReference>
<sequence length="420" mass="44590">MEPTIGDHLVRLRTDSTLTQEQLADRAGVSVETVKKLEQNARTSARIPTLRKLATALGVPTSALMGSAAQAQAMREPDAEPLGLVGIRRVLTPARTIDGRPVAPAPPVTDTTLARVRRLVADTNRVYHANDYTAAINTMPAVLTATDALIDAAGAGDDGPAALSTASYAYQLAGRLLIQLRQLDLAHIALDRAADHARTAGDQTAAATTTAHLCWLLLRTGRITDVEVLAARTADTVEPRLSTATARDLAAWGVLLIKGAAAAARNAREDDARSMLTLAAAGAEQLGDRLGRSGDPADRWFGAVAGNDFSAGGVALMRVETAVIAGEPGRALELARAVAANPQVTPSSRQRHRLDVAWAYEQTGRTADATRVLMQLRDTAPAWLRQQRYAREIVQTIKDGRRRALTAELAQLSALLGDQA</sequence>
<dbReference type="Pfam" id="PF01381">
    <property type="entry name" value="HTH_3"/>
    <property type="match status" value="1"/>
</dbReference>
<dbReference type="Proteomes" id="UP000281726">
    <property type="component" value="Unassembled WGS sequence"/>
</dbReference>
<protein>
    <submittedName>
        <fullName evidence="3">Helix-turn-helix domain-containing protein</fullName>
    </submittedName>
</protein>
<keyword evidence="4" id="KW-1185">Reference proteome</keyword>
<evidence type="ECO:0000313" key="4">
    <source>
        <dbReference type="Proteomes" id="UP000281726"/>
    </source>
</evidence>
<evidence type="ECO:0000256" key="1">
    <source>
        <dbReference type="ARBA" id="ARBA00023125"/>
    </source>
</evidence>
<evidence type="ECO:0000313" key="3">
    <source>
        <dbReference type="EMBL" id="RKN38434.1"/>
    </source>
</evidence>
<keyword evidence="1" id="KW-0238">DNA-binding</keyword>
<evidence type="ECO:0000259" key="2">
    <source>
        <dbReference type="PROSITE" id="PS50943"/>
    </source>
</evidence>
<reference evidence="3 4" key="1">
    <citation type="journal article" date="2004" name="Syst. Appl. Microbiol.">
        <title>Cryptoendolithic actinomycetes from antarctic sandstone rock samples: Micromonospora endolithica sp. nov. and two isolates related to Micromonospora coerulea Jensen 1932.</title>
        <authorList>
            <person name="Hirsch P."/>
            <person name="Mevs U."/>
            <person name="Kroppenstedt R.M."/>
            <person name="Schumann P."/>
            <person name="Stackebrandt E."/>
        </authorList>
    </citation>
    <scope>NUCLEOTIDE SEQUENCE [LARGE SCALE GENOMIC DNA]</scope>
    <source>
        <strain evidence="3 4">JCM 12677</strain>
    </source>
</reference>
<comment type="caution">
    <text evidence="3">The sequence shown here is derived from an EMBL/GenBank/DDBJ whole genome shotgun (WGS) entry which is preliminary data.</text>
</comment>
<dbReference type="CDD" id="cd00093">
    <property type="entry name" value="HTH_XRE"/>
    <property type="match status" value="1"/>
</dbReference>
<dbReference type="PANTHER" id="PTHR46797:SF1">
    <property type="entry name" value="METHYLPHOSPHONATE SYNTHASE"/>
    <property type="match status" value="1"/>
</dbReference>
<feature type="domain" description="HTH cro/C1-type" evidence="2">
    <location>
        <begin position="9"/>
        <end position="64"/>
    </location>
</feature>
<name>A0A3A9YSF7_9ACTN</name>
<organism evidence="3 4">
    <name type="scientific">Micromonospora endolithica</name>
    <dbReference type="NCBI Taxonomy" id="230091"/>
    <lineage>
        <taxon>Bacteria</taxon>
        <taxon>Bacillati</taxon>
        <taxon>Actinomycetota</taxon>
        <taxon>Actinomycetes</taxon>
        <taxon>Micromonosporales</taxon>
        <taxon>Micromonosporaceae</taxon>
        <taxon>Micromonospora</taxon>
    </lineage>
</organism>
<accession>A0A3A9YSF7</accession>
<dbReference type="GO" id="GO:0003677">
    <property type="term" value="F:DNA binding"/>
    <property type="evidence" value="ECO:0007669"/>
    <property type="project" value="UniProtKB-KW"/>
</dbReference>